<evidence type="ECO:0000313" key="2">
    <source>
        <dbReference type="EMBL" id="PPS14432.1"/>
    </source>
</evidence>
<feature type="region of interest" description="Disordered" evidence="1">
    <location>
        <begin position="23"/>
        <end position="63"/>
    </location>
</feature>
<organism evidence="2 3">
    <name type="scientific">Gossypium barbadense</name>
    <name type="common">Sea Island cotton</name>
    <name type="synonym">Hibiscus barbadensis</name>
    <dbReference type="NCBI Taxonomy" id="3634"/>
    <lineage>
        <taxon>Eukaryota</taxon>
        <taxon>Viridiplantae</taxon>
        <taxon>Streptophyta</taxon>
        <taxon>Embryophyta</taxon>
        <taxon>Tracheophyta</taxon>
        <taxon>Spermatophyta</taxon>
        <taxon>Magnoliopsida</taxon>
        <taxon>eudicotyledons</taxon>
        <taxon>Gunneridae</taxon>
        <taxon>Pentapetalae</taxon>
        <taxon>rosids</taxon>
        <taxon>malvids</taxon>
        <taxon>Malvales</taxon>
        <taxon>Malvaceae</taxon>
        <taxon>Malvoideae</taxon>
        <taxon>Gossypium</taxon>
    </lineage>
</organism>
<accession>A0A2P5YFR3</accession>
<dbReference type="EMBL" id="KZ663253">
    <property type="protein sequence ID" value="PPS14432.1"/>
    <property type="molecule type" value="Genomic_DNA"/>
</dbReference>
<sequence>MSFAVYGLSITTAILRVLRLHKSSRDSTAPPHPHSVKASDTSRLTRSRRPSLRNHGSTAGGRTHHKLVSWSQPLLQKPTPIESSVGPTPHSSAHSILSFPLTPTIVNVLTSCIRLPLLTSIPNCIVLIKASMKSRAALVGWLYGRWMHSIRCGNRTKQRSEFGLIRNGVFSRPNTTQTKQKANRGVWSRILFSSELVFRTSHQHRHTID</sequence>
<protein>
    <submittedName>
        <fullName evidence="2">Uncharacterized protein</fullName>
    </submittedName>
</protein>
<name>A0A2P5YFR3_GOSBA</name>
<evidence type="ECO:0000313" key="3">
    <source>
        <dbReference type="Proteomes" id="UP000239757"/>
    </source>
</evidence>
<gene>
    <name evidence="2" type="ORF">GOBAR_AA06136</name>
</gene>
<evidence type="ECO:0000256" key="1">
    <source>
        <dbReference type="SAM" id="MobiDB-lite"/>
    </source>
</evidence>
<dbReference type="Proteomes" id="UP000239757">
    <property type="component" value="Unassembled WGS sequence"/>
</dbReference>
<proteinExistence type="predicted"/>
<dbReference type="AlphaFoldDB" id="A0A2P5YFR3"/>
<reference evidence="2 3" key="1">
    <citation type="submission" date="2015-01" db="EMBL/GenBank/DDBJ databases">
        <title>Genome of allotetraploid Gossypium barbadense reveals genomic plasticity and fiber elongation in cotton evolution.</title>
        <authorList>
            <person name="Chen X."/>
            <person name="Liu X."/>
            <person name="Zhao B."/>
            <person name="Zheng H."/>
            <person name="Hu Y."/>
            <person name="Lu G."/>
            <person name="Yang C."/>
            <person name="Chen J."/>
            <person name="Shan C."/>
            <person name="Zhang L."/>
            <person name="Zhou Y."/>
            <person name="Wang L."/>
            <person name="Guo W."/>
            <person name="Bai Y."/>
            <person name="Ruan J."/>
            <person name="Shangguan X."/>
            <person name="Mao Y."/>
            <person name="Jiang J."/>
            <person name="Zhu Y."/>
            <person name="Lei J."/>
            <person name="Kang H."/>
            <person name="Chen S."/>
            <person name="He X."/>
            <person name="Wang R."/>
            <person name="Wang Y."/>
            <person name="Chen J."/>
            <person name="Wang L."/>
            <person name="Yu S."/>
            <person name="Wang B."/>
            <person name="Wei J."/>
            <person name="Song S."/>
            <person name="Lu X."/>
            <person name="Gao Z."/>
            <person name="Gu W."/>
            <person name="Deng X."/>
            <person name="Ma D."/>
            <person name="Wang S."/>
            <person name="Liang W."/>
            <person name="Fang L."/>
            <person name="Cai C."/>
            <person name="Zhu X."/>
            <person name="Zhou B."/>
            <person name="Zhang Y."/>
            <person name="Chen Z."/>
            <person name="Xu S."/>
            <person name="Zhu R."/>
            <person name="Wang S."/>
            <person name="Zhang T."/>
            <person name="Zhao G."/>
        </authorList>
    </citation>
    <scope>NUCLEOTIDE SEQUENCE [LARGE SCALE GENOMIC DNA]</scope>
    <source>
        <strain evidence="3">cv. Xinhai21</strain>
        <tissue evidence="2">Leaf</tissue>
    </source>
</reference>